<feature type="non-terminal residue" evidence="1">
    <location>
        <position position="1"/>
    </location>
</feature>
<dbReference type="AlphaFoldDB" id="X1TVQ5"/>
<organism evidence="1">
    <name type="scientific">marine sediment metagenome</name>
    <dbReference type="NCBI Taxonomy" id="412755"/>
    <lineage>
        <taxon>unclassified sequences</taxon>
        <taxon>metagenomes</taxon>
        <taxon>ecological metagenomes</taxon>
    </lineage>
</organism>
<dbReference type="EMBL" id="BARW01016489">
    <property type="protein sequence ID" value="GAI91645.1"/>
    <property type="molecule type" value="Genomic_DNA"/>
</dbReference>
<accession>X1TVQ5</accession>
<name>X1TVQ5_9ZZZZ</name>
<sequence length="58" mass="6547">VQYMFISGVIITNSSSLRFNPSFHSEIGSNEEFLIGKKTPALDKIINTKNTEEINLFL</sequence>
<reference evidence="1" key="1">
    <citation type="journal article" date="2014" name="Front. Microbiol.">
        <title>High frequency of phylogenetically diverse reductive dehalogenase-homologous genes in deep subseafloor sedimentary metagenomes.</title>
        <authorList>
            <person name="Kawai M."/>
            <person name="Futagami T."/>
            <person name="Toyoda A."/>
            <person name="Takaki Y."/>
            <person name="Nishi S."/>
            <person name="Hori S."/>
            <person name="Arai W."/>
            <person name="Tsubouchi T."/>
            <person name="Morono Y."/>
            <person name="Uchiyama I."/>
            <person name="Ito T."/>
            <person name="Fujiyama A."/>
            <person name="Inagaki F."/>
            <person name="Takami H."/>
        </authorList>
    </citation>
    <scope>NUCLEOTIDE SEQUENCE</scope>
    <source>
        <strain evidence="1">Expedition CK06-06</strain>
    </source>
</reference>
<protein>
    <submittedName>
        <fullName evidence="1">Uncharacterized protein</fullName>
    </submittedName>
</protein>
<proteinExistence type="predicted"/>
<comment type="caution">
    <text evidence="1">The sequence shown here is derived from an EMBL/GenBank/DDBJ whole genome shotgun (WGS) entry which is preliminary data.</text>
</comment>
<evidence type="ECO:0000313" key="1">
    <source>
        <dbReference type="EMBL" id="GAI91645.1"/>
    </source>
</evidence>
<gene>
    <name evidence="1" type="ORF">S12H4_28704</name>
</gene>